<dbReference type="PROSITE" id="PS50102">
    <property type="entry name" value="RRM"/>
    <property type="match status" value="1"/>
</dbReference>
<reference evidence="5" key="1">
    <citation type="submission" date="2021-01" db="EMBL/GenBank/DDBJ databases">
        <authorList>
            <person name="Corre E."/>
            <person name="Pelletier E."/>
            <person name="Niang G."/>
            <person name="Scheremetjew M."/>
            <person name="Finn R."/>
            <person name="Kale V."/>
            <person name="Holt S."/>
            <person name="Cochrane G."/>
            <person name="Meng A."/>
            <person name="Brown T."/>
            <person name="Cohen L."/>
        </authorList>
    </citation>
    <scope>NUCLEOTIDE SEQUENCE</scope>
    <source>
        <strain evidence="5">CCAC1681</strain>
    </source>
</reference>
<dbReference type="InterPro" id="IPR012677">
    <property type="entry name" value="Nucleotide-bd_a/b_plait_sf"/>
</dbReference>
<dbReference type="InterPro" id="IPR035979">
    <property type="entry name" value="RBD_domain_sf"/>
</dbReference>
<organism evidence="5">
    <name type="scientific">Micromonas pusilla</name>
    <name type="common">Picoplanktonic green alga</name>
    <name type="synonym">Chromulina pusilla</name>
    <dbReference type="NCBI Taxonomy" id="38833"/>
    <lineage>
        <taxon>Eukaryota</taxon>
        <taxon>Viridiplantae</taxon>
        <taxon>Chlorophyta</taxon>
        <taxon>Mamiellophyceae</taxon>
        <taxon>Mamiellales</taxon>
        <taxon>Mamiellaceae</taxon>
        <taxon>Micromonas</taxon>
    </lineage>
</organism>
<name>A0A7S0D4C1_MICPS</name>
<proteinExistence type="predicted"/>
<dbReference type="GO" id="GO:0003729">
    <property type="term" value="F:mRNA binding"/>
    <property type="evidence" value="ECO:0007669"/>
    <property type="project" value="TreeGrafter"/>
</dbReference>
<gene>
    <name evidence="5" type="ORF">MSP1401_LOCUS6556</name>
</gene>
<feature type="region of interest" description="Disordered" evidence="3">
    <location>
        <begin position="28"/>
        <end position="197"/>
    </location>
</feature>
<feature type="region of interest" description="Disordered" evidence="3">
    <location>
        <begin position="306"/>
        <end position="329"/>
    </location>
</feature>
<evidence type="ECO:0000256" key="1">
    <source>
        <dbReference type="ARBA" id="ARBA00022884"/>
    </source>
</evidence>
<dbReference type="SUPFAM" id="SSF54928">
    <property type="entry name" value="RNA-binding domain, RBD"/>
    <property type="match status" value="1"/>
</dbReference>
<feature type="compositionally biased region" description="Low complexity" evidence="3">
    <location>
        <begin position="50"/>
        <end position="66"/>
    </location>
</feature>
<dbReference type="InterPro" id="IPR000504">
    <property type="entry name" value="RRM_dom"/>
</dbReference>
<dbReference type="SMART" id="SM00360">
    <property type="entry name" value="RRM"/>
    <property type="match status" value="1"/>
</dbReference>
<dbReference type="PANTHER" id="PTHR48025">
    <property type="entry name" value="OS02G0815200 PROTEIN"/>
    <property type="match status" value="1"/>
</dbReference>
<dbReference type="EMBL" id="HBEN01007951">
    <property type="protein sequence ID" value="CAD8440878.1"/>
    <property type="molecule type" value="Transcribed_RNA"/>
</dbReference>
<accession>A0A7S0D4C1</accession>
<feature type="compositionally biased region" description="Basic and acidic residues" evidence="3">
    <location>
        <begin position="70"/>
        <end position="98"/>
    </location>
</feature>
<dbReference type="InterPro" id="IPR050502">
    <property type="entry name" value="Euk_RNA-bind_prot"/>
</dbReference>
<dbReference type="PANTHER" id="PTHR48025:SF13">
    <property type="entry name" value="OS05G0223500 PROTEIN"/>
    <property type="match status" value="1"/>
</dbReference>
<evidence type="ECO:0000256" key="3">
    <source>
        <dbReference type="SAM" id="MobiDB-lite"/>
    </source>
</evidence>
<keyword evidence="1 2" id="KW-0694">RNA-binding</keyword>
<evidence type="ECO:0000259" key="4">
    <source>
        <dbReference type="PROSITE" id="PS50102"/>
    </source>
</evidence>
<dbReference type="GO" id="GO:0009535">
    <property type="term" value="C:chloroplast thylakoid membrane"/>
    <property type="evidence" value="ECO:0007669"/>
    <property type="project" value="TreeGrafter"/>
</dbReference>
<dbReference type="Pfam" id="PF00076">
    <property type="entry name" value="RRM_1"/>
    <property type="match status" value="1"/>
</dbReference>
<protein>
    <recommendedName>
        <fullName evidence="4">RRM domain-containing protein</fullName>
    </recommendedName>
</protein>
<sequence>MPPKIKLVAKSDAEIALEKKYELLRKQRAGVAAGPAPPGAKRVGDPGRTAAVASSSAAGAGASKDAPGGDDEKPMTAFERAKLMLARDAEKKRLEAEKRKARQASSQPSSDDPFAAHRRREEDESASTLPNPLPKKKTPSLKRPAARLSGAAAHKRPRDDTPSRASGDAGAHETPVGYESTNLAPSKPPPSSADPSAPRVVFVSDLPEACVAESLASALYRFGNVDDARVVEGRRFGFVTFAEPDGAAKAVRASQAAAAGEGNSVVVANQTVTISFARGKSKDGDPDANAALYALEIKNKAASMATEEKAALRAPEPEKRREMVTYDDI</sequence>
<evidence type="ECO:0000256" key="2">
    <source>
        <dbReference type="PROSITE-ProRule" id="PRU00176"/>
    </source>
</evidence>
<dbReference type="GO" id="GO:1901259">
    <property type="term" value="P:chloroplast rRNA processing"/>
    <property type="evidence" value="ECO:0007669"/>
    <property type="project" value="TreeGrafter"/>
</dbReference>
<dbReference type="CDD" id="cd00590">
    <property type="entry name" value="RRM_SF"/>
    <property type="match status" value="1"/>
</dbReference>
<feature type="domain" description="RRM" evidence="4">
    <location>
        <begin position="199"/>
        <end position="279"/>
    </location>
</feature>
<evidence type="ECO:0000313" key="5">
    <source>
        <dbReference type="EMBL" id="CAD8440878.1"/>
    </source>
</evidence>
<dbReference type="AlphaFoldDB" id="A0A7S0D4C1"/>
<dbReference type="Gene3D" id="3.30.70.330">
    <property type="match status" value="1"/>
</dbReference>